<keyword evidence="2" id="KW-0732">Signal</keyword>
<evidence type="ECO:0000256" key="1">
    <source>
        <dbReference type="SAM" id="MobiDB-lite"/>
    </source>
</evidence>
<name>A0A1Z4V2Y1_9CYAN</name>
<dbReference type="PROSITE" id="PS51257">
    <property type="entry name" value="PROKAR_LIPOPROTEIN"/>
    <property type="match status" value="1"/>
</dbReference>
<organism evidence="3 4">
    <name type="scientific">Dolichospermum compactum NIES-806</name>
    <dbReference type="NCBI Taxonomy" id="1973481"/>
    <lineage>
        <taxon>Bacteria</taxon>
        <taxon>Bacillati</taxon>
        <taxon>Cyanobacteriota</taxon>
        <taxon>Cyanophyceae</taxon>
        <taxon>Nostocales</taxon>
        <taxon>Aphanizomenonaceae</taxon>
        <taxon>Dolichospermum</taxon>
        <taxon>Dolichospermum compactum</taxon>
    </lineage>
</organism>
<feature type="region of interest" description="Disordered" evidence="1">
    <location>
        <begin position="27"/>
        <end position="47"/>
    </location>
</feature>
<protein>
    <recommendedName>
        <fullName evidence="5">DUF4363 domain-containing protein</fullName>
    </recommendedName>
</protein>
<dbReference type="Proteomes" id="UP000218702">
    <property type="component" value="Chromosome"/>
</dbReference>
<dbReference type="OrthoDB" id="574747at2"/>
<evidence type="ECO:0000313" key="4">
    <source>
        <dbReference type="Proteomes" id="UP000218702"/>
    </source>
</evidence>
<evidence type="ECO:0000313" key="3">
    <source>
        <dbReference type="EMBL" id="BAZ85838.1"/>
    </source>
</evidence>
<sequence length="141" mass="15307">MKNFKPMLIIASISLLALVGCNKPEQSATETTPAATSNSTKKVPRQKSTVSNAGLLAVVSKTKIAVTSGNFVQSKKEFDKFEDAWKEVEDGIKAKSRDNYEAVEKSMDEISGELKAAKPQKDKLLASLKSLEKTINTISKS</sequence>
<feature type="chain" id="PRO_5012419023" description="DUF4363 domain-containing protein" evidence="2">
    <location>
        <begin position="18"/>
        <end position="141"/>
    </location>
</feature>
<dbReference type="AlphaFoldDB" id="A0A1Z4V2Y1"/>
<gene>
    <name evidence="3" type="ORF">NIES806_20420</name>
</gene>
<reference evidence="3 4" key="1">
    <citation type="submission" date="2017-06" db="EMBL/GenBank/DDBJ databases">
        <title>Genome sequencing of cyanobaciteial culture collection at National Institute for Environmental Studies (NIES).</title>
        <authorList>
            <person name="Hirose Y."/>
            <person name="Shimura Y."/>
            <person name="Fujisawa T."/>
            <person name="Nakamura Y."/>
            <person name="Kawachi M."/>
        </authorList>
    </citation>
    <scope>NUCLEOTIDE SEQUENCE [LARGE SCALE GENOMIC DNA]</scope>
    <source>
        <strain evidence="3 4">NIES-806</strain>
    </source>
</reference>
<feature type="signal peptide" evidence="2">
    <location>
        <begin position="1"/>
        <end position="17"/>
    </location>
</feature>
<dbReference type="RefSeq" id="WP_096666974.1">
    <property type="nucleotide sequence ID" value="NZ_AP018316.1"/>
</dbReference>
<evidence type="ECO:0000256" key="2">
    <source>
        <dbReference type="SAM" id="SignalP"/>
    </source>
</evidence>
<keyword evidence="4" id="KW-1185">Reference proteome</keyword>
<proteinExistence type="predicted"/>
<accession>A0A1Z4V2Y1</accession>
<evidence type="ECO:0008006" key="5">
    <source>
        <dbReference type="Google" id="ProtNLM"/>
    </source>
</evidence>
<dbReference type="KEGG" id="dcm:NIES806_20420"/>
<dbReference type="EMBL" id="AP018316">
    <property type="protein sequence ID" value="BAZ85838.1"/>
    <property type="molecule type" value="Genomic_DNA"/>
</dbReference>